<name>A0ABV0VFK2_9TELE</name>
<keyword evidence="2" id="KW-1185">Reference proteome</keyword>
<dbReference type="Proteomes" id="UP001482620">
    <property type="component" value="Unassembled WGS sequence"/>
</dbReference>
<accession>A0ABV0VFK2</accession>
<proteinExistence type="predicted"/>
<protein>
    <submittedName>
        <fullName evidence="1">Uncharacterized protein</fullName>
    </submittedName>
</protein>
<evidence type="ECO:0000313" key="2">
    <source>
        <dbReference type="Proteomes" id="UP001482620"/>
    </source>
</evidence>
<comment type="caution">
    <text evidence="1">The sequence shown here is derived from an EMBL/GenBank/DDBJ whole genome shotgun (WGS) entry which is preliminary data.</text>
</comment>
<reference evidence="1 2" key="1">
    <citation type="submission" date="2021-06" db="EMBL/GenBank/DDBJ databases">
        <authorList>
            <person name="Palmer J.M."/>
        </authorList>
    </citation>
    <scope>NUCLEOTIDE SEQUENCE [LARGE SCALE GENOMIC DNA]</scope>
    <source>
        <strain evidence="2">if_2019</strain>
        <tissue evidence="1">Muscle</tissue>
    </source>
</reference>
<dbReference type="EMBL" id="JAHRIQ010106353">
    <property type="protein sequence ID" value="MEQ2256052.1"/>
    <property type="molecule type" value="Genomic_DNA"/>
</dbReference>
<organism evidence="1 2">
    <name type="scientific">Ilyodon furcidens</name>
    <name type="common">goldbreast splitfin</name>
    <dbReference type="NCBI Taxonomy" id="33524"/>
    <lineage>
        <taxon>Eukaryota</taxon>
        <taxon>Metazoa</taxon>
        <taxon>Chordata</taxon>
        <taxon>Craniata</taxon>
        <taxon>Vertebrata</taxon>
        <taxon>Euteleostomi</taxon>
        <taxon>Actinopterygii</taxon>
        <taxon>Neopterygii</taxon>
        <taxon>Teleostei</taxon>
        <taxon>Neoteleostei</taxon>
        <taxon>Acanthomorphata</taxon>
        <taxon>Ovalentaria</taxon>
        <taxon>Atherinomorphae</taxon>
        <taxon>Cyprinodontiformes</taxon>
        <taxon>Goodeidae</taxon>
        <taxon>Ilyodon</taxon>
    </lineage>
</organism>
<gene>
    <name evidence="1" type="ORF">ILYODFUR_020308</name>
</gene>
<evidence type="ECO:0000313" key="1">
    <source>
        <dbReference type="EMBL" id="MEQ2256052.1"/>
    </source>
</evidence>
<sequence length="70" mass="7722">MLLYHSNSSLWWNELISERESPQKKVRACAAGWALKAGRWTQAWTLPLTLISGWKPGLLVSGKAGITAGK</sequence>